<organism evidence="2">
    <name type="scientific">uncultured Poseidoniia archaeon</name>
    <dbReference type="NCBI Taxonomy" id="1697135"/>
    <lineage>
        <taxon>Archaea</taxon>
        <taxon>Methanobacteriati</taxon>
        <taxon>Thermoplasmatota</taxon>
        <taxon>Candidatus Poseidoniia</taxon>
        <taxon>environmental samples</taxon>
    </lineage>
</organism>
<evidence type="ECO:0000259" key="1">
    <source>
        <dbReference type="Pfam" id="PF13387"/>
    </source>
</evidence>
<dbReference type="InterPro" id="IPR025178">
    <property type="entry name" value="Lnb_N"/>
</dbReference>
<evidence type="ECO:0000313" key="2">
    <source>
        <dbReference type="EMBL" id="ANV79362.1"/>
    </source>
</evidence>
<feature type="domain" description="Lnb N-terminal periplasmic" evidence="1">
    <location>
        <begin position="38"/>
        <end position="190"/>
    </location>
</feature>
<name>A0A1B1TAQ3_9ARCH</name>
<reference evidence="2" key="2">
    <citation type="journal article" date="2015" name="ISME J.">
        <title>A new class of marine Euryarchaeota group II from the Mediterranean deep chlorophyll maximum.</title>
        <authorList>
            <person name="Martin-Cuadrado A.B."/>
            <person name="Garcia-Heredia I."/>
            <person name="Molto A.G."/>
            <person name="Lopez-Ubeda R."/>
            <person name="Kimes N."/>
            <person name="Lopez-Garcia P."/>
            <person name="Moreira D."/>
            <person name="Rodriguez-Valera F."/>
        </authorList>
    </citation>
    <scope>NUCLEOTIDE SEQUENCE</scope>
</reference>
<proteinExistence type="predicted"/>
<dbReference type="EMBL" id="KP211825">
    <property type="protein sequence ID" value="ANV79362.1"/>
    <property type="molecule type" value="Genomic_DNA"/>
</dbReference>
<dbReference type="Pfam" id="PF13387">
    <property type="entry name" value="Lnb_N"/>
    <property type="match status" value="1"/>
</dbReference>
<protein>
    <recommendedName>
        <fullName evidence="1">Lnb N-terminal periplasmic domain-containing protein</fullName>
    </recommendedName>
</protein>
<reference evidence="2" key="1">
    <citation type="submission" date="2014-11" db="EMBL/GenBank/DDBJ databases">
        <authorList>
            <person name="Zhu J."/>
            <person name="Qi W."/>
            <person name="Song R."/>
        </authorList>
    </citation>
    <scope>NUCLEOTIDE SEQUENCE</scope>
</reference>
<sequence length="250" mass="29183">MIWNTDCEFQSRAIVDGDNVTFTKVRNFFWRTTRDRDENWDDNITVNAEEIKDVWFVVDHFHKIHGLAHTFLTIEFNDGTCLSFSFEARRIKGQRYHPWDGMWRNYELFLLVGHESDLLGLRTNARGNKDYMFRAITPPGKEKQLLKGLAKSMNSLIDDPIWYHSLLTTCNTSIVKLVNKVTPGRIPFFLRNFLPGYTPKVAFKLALIEDWGGFEKTLELARIDQKAMLWDGKGDYSEMIRSHLPASKNK</sequence>
<dbReference type="AlphaFoldDB" id="A0A1B1TAQ3"/>
<accession>A0A1B1TAQ3</accession>